<comment type="pathway">
    <text evidence="1 8 9">Sulfur metabolism; glutathione biosynthesis; glutathione from L-cysteine and L-glutamate: step 1/2.</text>
</comment>
<keyword evidence="5 8" id="KW-0547">Nucleotide-binding</keyword>
<accession>A0ABY0IM99</accession>
<evidence type="ECO:0000259" key="10">
    <source>
        <dbReference type="Pfam" id="PF04262"/>
    </source>
</evidence>
<dbReference type="HAMAP" id="MF_00578">
    <property type="entry name" value="Glu_cys_ligase"/>
    <property type="match status" value="1"/>
</dbReference>
<sequence>MVRSNIDTLQKYQKKYGSQSILSVNKGIEKEGLRVNLADAKLAKTDHDPKFGSKLLHKWITTDFAESLLEFITPVSHSSQETIKTLGNLQTYVLKQDDKEGIWPSSMPCILPDDKDIKLAYYGESNSGRLKTLYRSGLSLRYGRSMQSIAGVHYNFSMTDEFWKNWHELLGSKLPLQKFINKEYLNLCRNFRKYSNVLLYLFGNSVAVHESFLKGKKHNLKVIHEDEAFGKTYATEFGTCLRMGGLGYTGSSQDGIRICYNGLDSYCDSLENALKVSYKPFEEIGLRNESGELQQISTNILQIENEFYSIIRPKRIAPPGKSALASLRSEGIEYIEVRLLDINPFAENGISEEQANFLDAFLLTCLFSESQKCTREIYNEIEDNNQRIIKEGRKDNLTILNNGQEVSYRNYLEEFFSMMEETMNSIDDGHRKEDLIKSIDFHRSMLNPRNTLSQRVYDLACEKGFISSMRELSISHRRGLFESCNESIFQGKLEEEKSASVQRQVEFEKLDDVEFEDYVAAYVESSFSKKETV</sequence>
<proteinExistence type="inferred from homology"/>
<feature type="domain" description="Glutamate--cysteine ligase" evidence="10">
    <location>
        <begin position="11"/>
        <end position="388"/>
    </location>
</feature>
<dbReference type="InterPro" id="IPR014746">
    <property type="entry name" value="Gln_synth/guanido_kin_cat_dom"/>
</dbReference>
<evidence type="ECO:0000256" key="4">
    <source>
        <dbReference type="ARBA" id="ARBA00022684"/>
    </source>
</evidence>
<evidence type="ECO:0000313" key="12">
    <source>
        <dbReference type="Proteomes" id="UP000443582"/>
    </source>
</evidence>
<dbReference type="InterPro" id="IPR007370">
    <property type="entry name" value="Glu_cys_ligase"/>
</dbReference>
<evidence type="ECO:0000256" key="3">
    <source>
        <dbReference type="ARBA" id="ARBA00022598"/>
    </source>
</evidence>
<comment type="catalytic activity">
    <reaction evidence="7 8 9">
        <text>L-cysteine + L-glutamate + ATP = gamma-L-glutamyl-L-cysteine + ADP + phosphate + H(+)</text>
        <dbReference type="Rhea" id="RHEA:13285"/>
        <dbReference type="ChEBI" id="CHEBI:15378"/>
        <dbReference type="ChEBI" id="CHEBI:29985"/>
        <dbReference type="ChEBI" id="CHEBI:30616"/>
        <dbReference type="ChEBI" id="CHEBI:35235"/>
        <dbReference type="ChEBI" id="CHEBI:43474"/>
        <dbReference type="ChEBI" id="CHEBI:58173"/>
        <dbReference type="ChEBI" id="CHEBI:456216"/>
        <dbReference type="EC" id="6.3.2.2"/>
    </reaction>
</comment>
<keyword evidence="3 8" id="KW-0436">Ligase</keyword>
<dbReference type="RefSeq" id="WP_114705317.1">
    <property type="nucleotide sequence ID" value="NZ_QDKL01000001.1"/>
</dbReference>
<evidence type="ECO:0000256" key="6">
    <source>
        <dbReference type="ARBA" id="ARBA00022840"/>
    </source>
</evidence>
<dbReference type="Pfam" id="PF04262">
    <property type="entry name" value="Glu_cys_ligase"/>
    <property type="match status" value="1"/>
</dbReference>
<organism evidence="11 12">
    <name type="scientific">Halobacteriovorax vibrionivorans</name>
    <dbReference type="NCBI Taxonomy" id="2152716"/>
    <lineage>
        <taxon>Bacteria</taxon>
        <taxon>Pseudomonadati</taxon>
        <taxon>Bdellovibrionota</taxon>
        <taxon>Bacteriovoracia</taxon>
        <taxon>Bacteriovoracales</taxon>
        <taxon>Halobacteriovoraceae</taxon>
        <taxon>Halobacteriovorax</taxon>
    </lineage>
</organism>
<gene>
    <name evidence="8 11" type="primary">gshA</name>
    <name evidence="11" type="ORF">DAY19_00970</name>
</gene>
<dbReference type="EMBL" id="QDKL01000001">
    <property type="protein sequence ID" value="RZF22372.1"/>
    <property type="molecule type" value="Genomic_DNA"/>
</dbReference>
<evidence type="ECO:0000256" key="7">
    <source>
        <dbReference type="ARBA" id="ARBA00048819"/>
    </source>
</evidence>
<evidence type="ECO:0000256" key="9">
    <source>
        <dbReference type="RuleBase" id="RU004391"/>
    </source>
</evidence>
<name>A0ABY0IM99_9BACT</name>
<dbReference type="PANTHER" id="PTHR38761:SF1">
    <property type="entry name" value="GLUTAMATE--CYSTEINE LIGASE"/>
    <property type="match status" value="1"/>
</dbReference>
<dbReference type="GO" id="GO:0004357">
    <property type="term" value="F:glutamate-cysteine ligase activity"/>
    <property type="evidence" value="ECO:0007669"/>
    <property type="project" value="UniProtKB-EC"/>
</dbReference>
<keyword evidence="6 8" id="KW-0067">ATP-binding</keyword>
<keyword evidence="4 8" id="KW-0317">Glutathione biosynthesis</keyword>
<keyword evidence="12" id="KW-1185">Reference proteome</keyword>
<dbReference type="Proteomes" id="UP000443582">
    <property type="component" value="Unassembled WGS sequence"/>
</dbReference>
<reference evidence="12" key="1">
    <citation type="journal article" date="2019" name="Int. J. Syst. Evol. Microbiol.">
        <title>Halobacteriovorax valvorus sp. nov., a novel prokaryotic predator isolated from coastal seawater of China.</title>
        <authorList>
            <person name="Chen M.-X."/>
        </authorList>
    </citation>
    <scope>NUCLEOTIDE SEQUENCE [LARGE SCALE GENOMIC DNA]</scope>
    <source>
        <strain evidence="12">BL9</strain>
    </source>
</reference>
<dbReference type="EC" id="6.3.2.2" evidence="8"/>
<dbReference type="InterPro" id="IPR006334">
    <property type="entry name" value="Glut_cys_ligase"/>
</dbReference>
<evidence type="ECO:0000256" key="1">
    <source>
        <dbReference type="ARBA" id="ARBA00005006"/>
    </source>
</evidence>
<evidence type="ECO:0000256" key="5">
    <source>
        <dbReference type="ARBA" id="ARBA00022741"/>
    </source>
</evidence>
<evidence type="ECO:0000256" key="2">
    <source>
        <dbReference type="ARBA" id="ARBA00008772"/>
    </source>
</evidence>
<comment type="similarity">
    <text evidence="2 8">Belongs to the glutamate--cysteine ligase type 1 family. Type 1 subfamily.</text>
</comment>
<comment type="caution">
    <text evidence="11">The sequence shown here is derived from an EMBL/GenBank/DDBJ whole genome shotgun (WGS) entry which is preliminary data.</text>
</comment>
<dbReference type="Gene3D" id="3.30.590.20">
    <property type="match status" value="1"/>
</dbReference>
<dbReference type="NCBIfam" id="TIGR01434">
    <property type="entry name" value="glu_cys_ligase"/>
    <property type="match status" value="1"/>
</dbReference>
<evidence type="ECO:0000256" key="8">
    <source>
        <dbReference type="HAMAP-Rule" id="MF_00578"/>
    </source>
</evidence>
<protein>
    <recommendedName>
        <fullName evidence="8">Glutamate--cysteine ligase</fullName>
        <ecNumber evidence="8">6.3.2.2</ecNumber>
    </recommendedName>
    <alternativeName>
        <fullName evidence="8">Gamma-ECS</fullName>
        <shortName evidence="8">GCS</shortName>
    </alternativeName>
    <alternativeName>
        <fullName evidence="8">Gamma-glutamylcysteine synthetase</fullName>
    </alternativeName>
</protein>
<evidence type="ECO:0000313" key="11">
    <source>
        <dbReference type="EMBL" id="RZF22372.1"/>
    </source>
</evidence>
<dbReference type="SUPFAM" id="SSF55931">
    <property type="entry name" value="Glutamine synthetase/guanido kinase"/>
    <property type="match status" value="1"/>
</dbReference>
<dbReference type="PANTHER" id="PTHR38761">
    <property type="entry name" value="GLUTAMATE--CYSTEINE LIGASE"/>
    <property type="match status" value="1"/>
</dbReference>